<protein>
    <recommendedName>
        <fullName evidence="2">Xylanolytic transcriptional activator regulatory domain-containing protein</fullName>
    </recommendedName>
</protein>
<sequence>MPDFLRLGAVLHAQAPTLSGVPGDEESLEVYYYRFSGSTAMTPGINRVNLRLRKRKAESPFTDVPNPESPHSPAPLLPPISDLFDEEGMPYPHIREPLFELFFQHLSQHFPAPSRQRMKERFESGTMSQFLAHSICAIAARFAPSPLDNPTQACAPFLSKAQNMLVPMMQLPSTETCSGLILLAWASYGQGSDTGLWQLSGMGIRMGLEIGLHKVSEMYDSPQHVVRCRLLFWTLFVTDRILAFAEGRETMIDDDIIEIPLPKDSDFFPDPARSTPEYPYEITEPVPFVYFTKLMVIVGRISNVLNGRRGKPRTLVPTVDAEQQSKLLTELQIRLIEFVANLPESLRWNLDNLKHQQQRGHSGILLALHLYCHAVLAMTYHPDLLKSPSGHETPLNRNMLKDMRLALESSKQISECIPLADLLDPTSYIGIPYMMQPISIGVSSLLHEIRSMEVSENPQIDPTAGFRISIAREKIAVLLKAATKVVQAWAAGRPALDVLKKRAGLLRPDEDKNRDVFVSLPDTGMVRRFKASKDHPQNIAQPTETSLRDAIMRQNASLNPIWLTSLMTDYTLEGMTYDPVENADLYRLVSGEDDPASFGFFATDQ</sequence>
<dbReference type="VEuPathDB" id="FungiDB:I303_01476"/>
<dbReference type="GO" id="GO:0003677">
    <property type="term" value="F:DNA binding"/>
    <property type="evidence" value="ECO:0007669"/>
    <property type="project" value="InterPro"/>
</dbReference>
<dbReference type="CDD" id="cd12148">
    <property type="entry name" value="fungal_TF_MHR"/>
    <property type="match status" value="1"/>
</dbReference>
<reference evidence="4" key="2">
    <citation type="submission" date="2013-07" db="EMBL/GenBank/DDBJ databases">
        <authorList>
            <consortium name="The Broad Institute Genome Sequencing Platform"/>
            <person name="Cuomo C."/>
            <person name="Litvintseva A."/>
            <person name="Chen Y."/>
            <person name="Heitman J."/>
            <person name="Sun S."/>
            <person name="Springer D."/>
            <person name="Dromer F."/>
            <person name="Young S.K."/>
            <person name="Zeng Q."/>
            <person name="Gargeya S."/>
            <person name="Fitzgerald M."/>
            <person name="Abouelleil A."/>
            <person name="Alvarado L."/>
            <person name="Berlin A.M."/>
            <person name="Chapman S.B."/>
            <person name="Dewar J."/>
            <person name="Goldberg J."/>
            <person name="Griggs A."/>
            <person name="Gujja S."/>
            <person name="Hansen M."/>
            <person name="Howarth C."/>
            <person name="Imamovic A."/>
            <person name="Larimer J."/>
            <person name="McCowan C."/>
            <person name="Murphy C."/>
            <person name="Pearson M."/>
            <person name="Priest M."/>
            <person name="Roberts A."/>
            <person name="Saif S."/>
            <person name="Shea T."/>
            <person name="Sykes S."/>
            <person name="Wortman J."/>
            <person name="Nusbaum C."/>
            <person name="Birren B."/>
        </authorList>
    </citation>
    <scope>NUCLEOTIDE SEQUENCE</scope>
    <source>
        <strain evidence="4">CBS 10117</strain>
    </source>
</reference>
<evidence type="ECO:0000256" key="1">
    <source>
        <dbReference type="ARBA" id="ARBA00023242"/>
    </source>
</evidence>
<dbReference type="InterPro" id="IPR007219">
    <property type="entry name" value="XnlR_reg_dom"/>
</dbReference>
<name>A0A1A6AB47_9TREE</name>
<dbReference type="Pfam" id="PF04082">
    <property type="entry name" value="Fungal_trans"/>
    <property type="match status" value="1"/>
</dbReference>
<organism evidence="3">
    <name type="scientific">Kwoniella dejecticola CBS 10117</name>
    <dbReference type="NCBI Taxonomy" id="1296121"/>
    <lineage>
        <taxon>Eukaryota</taxon>
        <taxon>Fungi</taxon>
        <taxon>Dikarya</taxon>
        <taxon>Basidiomycota</taxon>
        <taxon>Agaricomycotina</taxon>
        <taxon>Tremellomycetes</taxon>
        <taxon>Tremellales</taxon>
        <taxon>Cryptococcaceae</taxon>
        <taxon>Kwoniella</taxon>
    </lineage>
</organism>
<dbReference type="KEGG" id="kdj:28965175"/>
<reference evidence="4" key="3">
    <citation type="submission" date="2024-02" db="EMBL/GenBank/DDBJ databases">
        <title>Comparative genomics of Cryptococcus and Kwoniella reveals pathogenesis evolution and contrasting modes of karyotype evolution via chromosome fusion or intercentromeric recombination.</title>
        <authorList>
            <person name="Coelho M.A."/>
            <person name="David-Palma M."/>
            <person name="Shea T."/>
            <person name="Bowers K."/>
            <person name="McGinley-Smith S."/>
            <person name="Mohammad A.W."/>
            <person name="Gnirke A."/>
            <person name="Yurkov A.M."/>
            <person name="Nowrousian M."/>
            <person name="Sun S."/>
            <person name="Cuomo C.A."/>
            <person name="Heitman J."/>
        </authorList>
    </citation>
    <scope>NUCLEOTIDE SEQUENCE</scope>
    <source>
        <strain evidence="4">CBS 10117</strain>
    </source>
</reference>
<dbReference type="OrthoDB" id="2428527at2759"/>
<evidence type="ECO:0000313" key="3">
    <source>
        <dbReference type="EMBL" id="OBR87274.1"/>
    </source>
</evidence>
<dbReference type="EMBL" id="KI894028">
    <property type="protein sequence ID" value="OBR87274.1"/>
    <property type="molecule type" value="Genomic_DNA"/>
</dbReference>
<dbReference type="EMBL" id="CP144531">
    <property type="protein sequence ID" value="WWC59823.1"/>
    <property type="molecule type" value="Genomic_DNA"/>
</dbReference>
<dbReference type="GO" id="GO:0008270">
    <property type="term" value="F:zinc ion binding"/>
    <property type="evidence" value="ECO:0007669"/>
    <property type="project" value="InterPro"/>
</dbReference>
<evidence type="ECO:0000313" key="5">
    <source>
        <dbReference type="Proteomes" id="UP000078595"/>
    </source>
</evidence>
<reference evidence="3" key="1">
    <citation type="submission" date="2013-07" db="EMBL/GenBank/DDBJ databases">
        <title>The Genome Sequence of Cryptococcus dejecticola CBS10117.</title>
        <authorList>
            <consortium name="The Broad Institute Genome Sequencing Platform"/>
            <person name="Cuomo C."/>
            <person name="Litvintseva A."/>
            <person name="Chen Y."/>
            <person name="Heitman J."/>
            <person name="Sun S."/>
            <person name="Springer D."/>
            <person name="Dromer F."/>
            <person name="Young S.K."/>
            <person name="Zeng Q."/>
            <person name="Gargeya S."/>
            <person name="Fitzgerald M."/>
            <person name="Abouelleil A."/>
            <person name="Alvarado L."/>
            <person name="Berlin A.M."/>
            <person name="Chapman S.B."/>
            <person name="Dewar J."/>
            <person name="Goldberg J."/>
            <person name="Griggs A."/>
            <person name="Gujja S."/>
            <person name="Hansen M."/>
            <person name="Howarth C."/>
            <person name="Imamovic A."/>
            <person name="Larimer J."/>
            <person name="McCowan C."/>
            <person name="Murphy C."/>
            <person name="Pearson M."/>
            <person name="Priest M."/>
            <person name="Roberts A."/>
            <person name="Saif S."/>
            <person name="Shea T."/>
            <person name="Sykes S."/>
            <person name="Wortman J."/>
            <person name="Nusbaum C."/>
            <person name="Birren B."/>
        </authorList>
    </citation>
    <scope>NUCLEOTIDE SEQUENCE [LARGE SCALE GENOMIC DNA]</scope>
    <source>
        <strain evidence="3">CBS 10117</strain>
    </source>
</reference>
<dbReference type="SMART" id="SM00906">
    <property type="entry name" value="Fungal_trans"/>
    <property type="match status" value="1"/>
</dbReference>
<feature type="domain" description="Xylanolytic transcriptional activator regulatory" evidence="2">
    <location>
        <begin position="196"/>
        <end position="268"/>
    </location>
</feature>
<dbReference type="PANTHER" id="PTHR47783:SF1">
    <property type="entry name" value="ZN(II)2CYS6 TRANSCRIPTION FACTOR (EUROFUNG)"/>
    <property type="match status" value="1"/>
</dbReference>
<dbReference type="GeneID" id="28965175"/>
<gene>
    <name evidence="3" type="ORF">I303_01476</name>
    <name evidence="4" type="ORF">I303_102385</name>
</gene>
<evidence type="ECO:0000259" key="2">
    <source>
        <dbReference type="SMART" id="SM00906"/>
    </source>
</evidence>
<dbReference type="STRING" id="1296121.A0A1A6AB47"/>
<keyword evidence="5" id="KW-1185">Reference proteome</keyword>
<dbReference type="RefSeq" id="XP_018265116.1">
    <property type="nucleotide sequence ID" value="XM_018404835.1"/>
</dbReference>
<accession>A0A1A6AB47</accession>
<keyword evidence="1" id="KW-0539">Nucleus</keyword>
<dbReference type="AlphaFoldDB" id="A0A1A6AB47"/>
<evidence type="ECO:0000313" key="4">
    <source>
        <dbReference type="EMBL" id="WWC59823.1"/>
    </source>
</evidence>
<dbReference type="PANTHER" id="PTHR47783">
    <property type="entry name" value="ZN(II)2CYS6 TRANSCRIPTION FACTOR (EUROFUNG)-RELATED"/>
    <property type="match status" value="1"/>
</dbReference>
<dbReference type="Proteomes" id="UP000078595">
    <property type="component" value="Chromosome 2"/>
</dbReference>
<dbReference type="GO" id="GO:0006351">
    <property type="term" value="P:DNA-templated transcription"/>
    <property type="evidence" value="ECO:0007669"/>
    <property type="project" value="InterPro"/>
</dbReference>
<proteinExistence type="predicted"/>